<feature type="binding site" evidence="10">
    <location>
        <begin position="22"/>
        <end position="29"/>
    </location>
    <ligand>
        <name>ATP</name>
        <dbReference type="ChEBI" id="CHEBI:30616"/>
    </ligand>
</feature>
<keyword evidence="8 10" id="KW-0460">Magnesium</keyword>
<dbReference type="Proteomes" id="UP001164459">
    <property type="component" value="Chromosome"/>
</dbReference>
<dbReference type="Gene3D" id="1.10.20.140">
    <property type="match status" value="1"/>
</dbReference>
<evidence type="ECO:0000256" key="6">
    <source>
        <dbReference type="ARBA" id="ARBA00022741"/>
    </source>
</evidence>
<dbReference type="HAMAP" id="MF_00185">
    <property type="entry name" value="IPP_trans"/>
    <property type="match status" value="1"/>
</dbReference>
<dbReference type="RefSeq" id="WP_269040733.1">
    <property type="nucleotide sequence ID" value="NZ_CP114040.1"/>
</dbReference>
<feature type="region of interest" description="Interaction with substrate tRNA" evidence="10">
    <location>
        <begin position="47"/>
        <end position="50"/>
    </location>
</feature>
<evidence type="ECO:0000256" key="4">
    <source>
        <dbReference type="ARBA" id="ARBA00022679"/>
    </source>
</evidence>
<dbReference type="PANTHER" id="PTHR11088">
    <property type="entry name" value="TRNA DIMETHYLALLYLTRANSFERASE"/>
    <property type="match status" value="1"/>
</dbReference>
<organism evidence="14 15">
    <name type="scientific">Nannocystis punicea</name>
    <dbReference type="NCBI Taxonomy" id="2995304"/>
    <lineage>
        <taxon>Bacteria</taxon>
        <taxon>Pseudomonadati</taxon>
        <taxon>Myxococcota</taxon>
        <taxon>Polyangia</taxon>
        <taxon>Nannocystales</taxon>
        <taxon>Nannocystaceae</taxon>
        <taxon>Nannocystis</taxon>
    </lineage>
</organism>
<dbReference type="EC" id="2.5.1.75" evidence="10"/>
<evidence type="ECO:0000256" key="13">
    <source>
        <dbReference type="RuleBase" id="RU003785"/>
    </source>
</evidence>
<dbReference type="SUPFAM" id="SSF52540">
    <property type="entry name" value="P-loop containing nucleoside triphosphate hydrolases"/>
    <property type="match status" value="1"/>
</dbReference>
<accession>A0ABY7HGC8</accession>
<feature type="binding site" evidence="10">
    <location>
        <begin position="24"/>
        <end position="29"/>
    </location>
    <ligand>
        <name>substrate</name>
    </ligand>
</feature>
<evidence type="ECO:0000256" key="7">
    <source>
        <dbReference type="ARBA" id="ARBA00022840"/>
    </source>
</evidence>
<evidence type="ECO:0000313" key="14">
    <source>
        <dbReference type="EMBL" id="WAS98367.1"/>
    </source>
</evidence>
<dbReference type="InterPro" id="IPR018022">
    <property type="entry name" value="IPT"/>
</dbReference>
<comment type="function">
    <text evidence="2 10 12">Catalyzes the transfer of a dimethylallyl group onto the adenine at position 37 in tRNAs that read codons beginning with uridine, leading to the formation of N6-(dimethylallyl)adenosine (i(6)A).</text>
</comment>
<feature type="site" description="Interaction with substrate tRNA" evidence="10">
    <location>
        <position position="135"/>
    </location>
</feature>
<reference evidence="14" key="1">
    <citation type="submission" date="2022-11" db="EMBL/GenBank/DDBJ databases">
        <title>Minimal conservation of predation-associated metabolite biosynthetic gene clusters underscores biosynthetic potential of Myxococcota including descriptions for ten novel species: Archangium lansinium sp. nov., Myxococcus landrumus sp. nov., Nannocystis bai.</title>
        <authorList>
            <person name="Ahearne A."/>
            <person name="Stevens C."/>
            <person name="Dowd S."/>
        </authorList>
    </citation>
    <scope>NUCLEOTIDE SEQUENCE</scope>
    <source>
        <strain evidence="14">Fl3</strain>
    </source>
</reference>
<dbReference type="PANTHER" id="PTHR11088:SF60">
    <property type="entry name" value="TRNA DIMETHYLALLYLTRANSFERASE"/>
    <property type="match status" value="1"/>
</dbReference>
<sequence length="335" mass="36403">MIADVAATDRADDLPRLLAVVGPTASGKSRLAIALAERLRLPIFCCDSVQIYRGLDIGSAKVDAATRERVPHHLLDLVDPDADFSAGDFQSAAWQLLARGAGLFTGGTGFYLHAVTHTHSGADPVADAPASDPRRAAFTAQWEAHEREHAGAVHAELQRRDPQAAAAIHPRNVVRALRALWLCEAHDRPVSLVRAEDPQRARARLAAVVLEPEFAALDRAIDDRCDAMIRAGLVAEVSNLVAAGYDSRHRSMRSLGYRQILDHLAGQSLGDAVASIKQETRRYARRQRTYFRNQLGAERTIAVSRPIWPLSQVELEREADTIAAEAAAFLAGGLT</sequence>
<comment type="caution">
    <text evidence="10">Lacks conserved residue(s) required for the propagation of feature annotation.</text>
</comment>
<keyword evidence="6 10" id="KW-0547">Nucleotide-binding</keyword>
<gene>
    <name evidence="10 14" type="primary">miaA</name>
    <name evidence="14" type="ORF">O0S08_19675</name>
</gene>
<proteinExistence type="inferred from homology"/>
<evidence type="ECO:0000256" key="11">
    <source>
        <dbReference type="RuleBase" id="RU003783"/>
    </source>
</evidence>
<dbReference type="GO" id="GO:0052381">
    <property type="term" value="F:tRNA dimethylallyltransferase activity"/>
    <property type="evidence" value="ECO:0007669"/>
    <property type="project" value="UniProtKB-EC"/>
</dbReference>
<evidence type="ECO:0000256" key="12">
    <source>
        <dbReference type="RuleBase" id="RU003784"/>
    </source>
</evidence>
<protein>
    <recommendedName>
        <fullName evidence="10">tRNA dimethylallyltransferase</fullName>
        <ecNumber evidence="10">2.5.1.75</ecNumber>
    </recommendedName>
    <alternativeName>
        <fullName evidence="10">Dimethylallyl diphosphate:tRNA dimethylallyltransferase</fullName>
        <shortName evidence="10">DMAPP:tRNA dimethylallyltransferase</shortName>
        <shortName evidence="10">DMATase</shortName>
    </alternativeName>
    <alternativeName>
        <fullName evidence="10">Isopentenyl-diphosphate:tRNA isopentenyltransferase</fullName>
        <shortName evidence="10">IPP transferase</shortName>
        <shortName evidence="10">IPPT</shortName>
        <shortName evidence="10">IPTase</shortName>
    </alternativeName>
</protein>
<keyword evidence="4 10" id="KW-0808">Transferase</keyword>
<evidence type="ECO:0000256" key="5">
    <source>
        <dbReference type="ARBA" id="ARBA00022694"/>
    </source>
</evidence>
<evidence type="ECO:0000313" key="15">
    <source>
        <dbReference type="Proteomes" id="UP001164459"/>
    </source>
</evidence>
<evidence type="ECO:0000256" key="9">
    <source>
        <dbReference type="ARBA" id="ARBA00049563"/>
    </source>
</evidence>
<dbReference type="InterPro" id="IPR027417">
    <property type="entry name" value="P-loop_NTPase"/>
</dbReference>
<keyword evidence="5 10" id="KW-0819">tRNA processing</keyword>
<comment type="similarity">
    <text evidence="3 10 13">Belongs to the IPP transferase family.</text>
</comment>
<evidence type="ECO:0000256" key="3">
    <source>
        <dbReference type="ARBA" id="ARBA00005842"/>
    </source>
</evidence>
<comment type="cofactor">
    <cofactor evidence="1 10">
        <name>Mg(2+)</name>
        <dbReference type="ChEBI" id="CHEBI:18420"/>
    </cofactor>
</comment>
<dbReference type="EMBL" id="CP114040">
    <property type="protein sequence ID" value="WAS98367.1"/>
    <property type="molecule type" value="Genomic_DNA"/>
</dbReference>
<feature type="site" description="Interaction with substrate tRNA" evidence="10">
    <location>
        <position position="108"/>
    </location>
</feature>
<comment type="catalytic activity">
    <reaction evidence="9 10 11">
        <text>adenosine(37) in tRNA + dimethylallyl diphosphate = N(6)-dimethylallyladenosine(37) in tRNA + diphosphate</text>
        <dbReference type="Rhea" id="RHEA:26482"/>
        <dbReference type="Rhea" id="RHEA-COMP:10162"/>
        <dbReference type="Rhea" id="RHEA-COMP:10375"/>
        <dbReference type="ChEBI" id="CHEBI:33019"/>
        <dbReference type="ChEBI" id="CHEBI:57623"/>
        <dbReference type="ChEBI" id="CHEBI:74411"/>
        <dbReference type="ChEBI" id="CHEBI:74415"/>
        <dbReference type="EC" id="2.5.1.75"/>
    </reaction>
</comment>
<dbReference type="InterPro" id="IPR039657">
    <property type="entry name" value="Dimethylallyltransferase"/>
</dbReference>
<keyword evidence="15" id="KW-1185">Reference proteome</keyword>
<evidence type="ECO:0000256" key="10">
    <source>
        <dbReference type="HAMAP-Rule" id="MF_00185"/>
    </source>
</evidence>
<dbReference type="NCBIfam" id="TIGR00174">
    <property type="entry name" value="miaA"/>
    <property type="match status" value="1"/>
</dbReference>
<dbReference type="Pfam" id="PF01715">
    <property type="entry name" value="IPPT"/>
    <property type="match status" value="1"/>
</dbReference>
<name>A0ABY7HGC8_9BACT</name>
<evidence type="ECO:0000256" key="8">
    <source>
        <dbReference type="ARBA" id="ARBA00022842"/>
    </source>
</evidence>
<keyword evidence="7 10" id="KW-0067">ATP-binding</keyword>
<evidence type="ECO:0000256" key="1">
    <source>
        <dbReference type="ARBA" id="ARBA00001946"/>
    </source>
</evidence>
<evidence type="ECO:0000256" key="2">
    <source>
        <dbReference type="ARBA" id="ARBA00003213"/>
    </source>
</evidence>
<dbReference type="Gene3D" id="3.40.50.300">
    <property type="entry name" value="P-loop containing nucleotide triphosphate hydrolases"/>
    <property type="match status" value="1"/>
</dbReference>
<comment type="subunit">
    <text evidence="10">Monomer.</text>
</comment>